<evidence type="ECO:0000256" key="2">
    <source>
        <dbReference type="SAM" id="Phobius"/>
    </source>
</evidence>
<organism evidence="3 4">
    <name type="scientific">Plakobranchus ocellatus</name>
    <dbReference type="NCBI Taxonomy" id="259542"/>
    <lineage>
        <taxon>Eukaryota</taxon>
        <taxon>Metazoa</taxon>
        <taxon>Spiralia</taxon>
        <taxon>Lophotrochozoa</taxon>
        <taxon>Mollusca</taxon>
        <taxon>Gastropoda</taxon>
        <taxon>Heterobranchia</taxon>
        <taxon>Euthyneura</taxon>
        <taxon>Panpulmonata</taxon>
        <taxon>Sacoglossa</taxon>
        <taxon>Placobranchoidea</taxon>
        <taxon>Plakobranchidae</taxon>
        <taxon>Plakobranchus</taxon>
    </lineage>
</organism>
<feature type="compositionally biased region" description="Polar residues" evidence="1">
    <location>
        <begin position="76"/>
        <end position="85"/>
    </location>
</feature>
<feature type="compositionally biased region" description="Basic and acidic residues" evidence="1">
    <location>
        <begin position="86"/>
        <end position="95"/>
    </location>
</feature>
<feature type="transmembrane region" description="Helical" evidence="2">
    <location>
        <begin position="12"/>
        <end position="37"/>
    </location>
</feature>
<dbReference type="EMBL" id="BLXT01005830">
    <property type="protein sequence ID" value="GFO26447.1"/>
    <property type="molecule type" value="Genomic_DNA"/>
</dbReference>
<protein>
    <submittedName>
        <fullName evidence="3">Uncharacterized protein</fullName>
    </submittedName>
</protein>
<proteinExistence type="predicted"/>
<comment type="caution">
    <text evidence="3">The sequence shown here is derived from an EMBL/GenBank/DDBJ whole genome shotgun (WGS) entry which is preliminary data.</text>
</comment>
<keyword evidence="2" id="KW-0472">Membrane</keyword>
<evidence type="ECO:0000313" key="3">
    <source>
        <dbReference type="EMBL" id="GFO26447.1"/>
    </source>
</evidence>
<sequence length="118" mass="13259">MWFHYVFWLRVQRLSCFFAFFPFKTFLVHFLACTYFLRGALAHLEGQLTNKSEVRVRVPVQAKSIFIAAPYPPSTEMGSLVSQDPTKSKGGEESNGKLPQNAVYAKNNQDLNGASVAP</sequence>
<reference evidence="3 4" key="1">
    <citation type="journal article" date="2021" name="Elife">
        <title>Chloroplast acquisition without the gene transfer in kleptoplastic sea slugs, Plakobranchus ocellatus.</title>
        <authorList>
            <person name="Maeda T."/>
            <person name="Takahashi S."/>
            <person name="Yoshida T."/>
            <person name="Shimamura S."/>
            <person name="Takaki Y."/>
            <person name="Nagai Y."/>
            <person name="Toyoda A."/>
            <person name="Suzuki Y."/>
            <person name="Arimoto A."/>
            <person name="Ishii H."/>
            <person name="Satoh N."/>
            <person name="Nishiyama T."/>
            <person name="Hasebe M."/>
            <person name="Maruyama T."/>
            <person name="Minagawa J."/>
            <person name="Obokata J."/>
            <person name="Shigenobu S."/>
        </authorList>
    </citation>
    <scope>NUCLEOTIDE SEQUENCE [LARGE SCALE GENOMIC DNA]</scope>
</reference>
<evidence type="ECO:0000313" key="4">
    <source>
        <dbReference type="Proteomes" id="UP000735302"/>
    </source>
</evidence>
<gene>
    <name evidence="3" type="ORF">PoB_005295200</name>
</gene>
<feature type="region of interest" description="Disordered" evidence="1">
    <location>
        <begin position="72"/>
        <end position="118"/>
    </location>
</feature>
<dbReference type="Proteomes" id="UP000735302">
    <property type="component" value="Unassembled WGS sequence"/>
</dbReference>
<keyword evidence="4" id="KW-1185">Reference proteome</keyword>
<evidence type="ECO:0000256" key="1">
    <source>
        <dbReference type="SAM" id="MobiDB-lite"/>
    </source>
</evidence>
<accession>A0AAV4C598</accession>
<dbReference type="AlphaFoldDB" id="A0AAV4C598"/>
<name>A0AAV4C598_9GAST</name>
<keyword evidence="2" id="KW-0812">Transmembrane</keyword>
<keyword evidence="2" id="KW-1133">Transmembrane helix</keyword>